<dbReference type="Gramene" id="TuG1812S0000062800.01.T01">
    <property type="protein sequence ID" value="TuG1812S0000062800.01.T01.s_cds46798"/>
    <property type="gene ID" value="TuG1812S0000062800.01"/>
</dbReference>
<dbReference type="CDD" id="cd01650">
    <property type="entry name" value="RT_nLTR_like"/>
    <property type="match status" value="1"/>
</dbReference>
<dbReference type="Pfam" id="PF00078">
    <property type="entry name" value="RVT_1"/>
    <property type="match status" value="1"/>
</dbReference>
<organism evidence="2 3">
    <name type="scientific">Triticum urartu</name>
    <name type="common">Red wild einkorn</name>
    <name type="synonym">Crithodium urartu</name>
    <dbReference type="NCBI Taxonomy" id="4572"/>
    <lineage>
        <taxon>Eukaryota</taxon>
        <taxon>Viridiplantae</taxon>
        <taxon>Streptophyta</taxon>
        <taxon>Embryophyta</taxon>
        <taxon>Tracheophyta</taxon>
        <taxon>Spermatophyta</taxon>
        <taxon>Magnoliopsida</taxon>
        <taxon>Liliopsida</taxon>
        <taxon>Poales</taxon>
        <taxon>Poaceae</taxon>
        <taxon>BOP clade</taxon>
        <taxon>Pooideae</taxon>
        <taxon>Triticodae</taxon>
        <taxon>Triticeae</taxon>
        <taxon>Triticinae</taxon>
        <taxon>Triticum</taxon>
    </lineage>
</organism>
<dbReference type="PANTHER" id="PTHR19446">
    <property type="entry name" value="REVERSE TRANSCRIPTASES"/>
    <property type="match status" value="1"/>
</dbReference>
<name>A0A8R7R7J4_TRIUA</name>
<dbReference type="SUPFAM" id="SSF56672">
    <property type="entry name" value="DNA/RNA polymerases"/>
    <property type="match status" value="1"/>
</dbReference>
<dbReference type="InterPro" id="IPR000477">
    <property type="entry name" value="RT_dom"/>
</dbReference>
<evidence type="ECO:0000313" key="3">
    <source>
        <dbReference type="Proteomes" id="UP000015106"/>
    </source>
</evidence>
<dbReference type="Proteomes" id="UP000015106">
    <property type="component" value="Unassembled WGS sequence"/>
</dbReference>
<dbReference type="InterPro" id="IPR043502">
    <property type="entry name" value="DNA/RNA_pol_sf"/>
</dbReference>
<dbReference type="EnsemblPlants" id="TuG1812S0000062800.01.T01">
    <property type="protein sequence ID" value="TuG1812S0000062800.01.T01.s_cds46798"/>
    <property type="gene ID" value="TuG1812S0000062800.01"/>
</dbReference>
<dbReference type="PROSITE" id="PS50878">
    <property type="entry name" value="RT_POL"/>
    <property type="match status" value="1"/>
</dbReference>
<sequence length="246" mass="28131">MTKRKVMNWNLLQHPSADLQHLETQFNEDEIKAAVFYLHDEKAPGPDGFIGKFFKRFWDFIREDLVAAVQQLYFLRGDNWKLLNSAHIVLLPKVTASIHASDYRPVSLLHSFAKIFCKLLANRLGPELQRLISCTQSAFIRGRSIQDNFLYVKNTIRDAHKRKIPLVFLKLDFAKAFDTVSWPYLIDVMKAYGFGQRWGDIISLLLASSTSRVLLNGSPGPAFAHRKGLRQGDPLSPMLFILAMDP</sequence>
<feature type="domain" description="Reverse transcriptase" evidence="1">
    <location>
        <begin position="72"/>
        <end position="246"/>
    </location>
</feature>
<protein>
    <recommendedName>
        <fullName evidence="1">Reverse transcriptase domain-containing protein</fullName>
    </recommendedName>
</protein>
<proteinExistence type="predicted"/>
<reference evidence="3" key="1">
    <citation type="journal article" date="2013" name="Nature">
        <title>Draft genome of the wheat A-genome progenitor Triticum urartu.</title>
        <authorList>
            <person name="Ling H.Q."/>
            <person name="Zhao S."/>
            <person name="Liu D."/>
            <person name="Wang J."/>
            <person name="Sun H."/>
            <person name="Zhang C."/>
            <person name="Fan H."/>
            <person name="Li D."/>
            <person name="Dong L."/>
            <person name="Tao Y."/>
            <person name="Gao C."/>
            <person name="Wu H."/>
            <person name="Li Y."/>
            <person name="Cui Y."/>
            <person name="Guo X."/>
            <person name="Zheng S."/>
            <person name="Wang B."/>
            <person name="Yu K."/>
            <person name="Liang Q."/>
            <person name="Yang W."/>
            <person name="Lou X."/>
            <person name="Chen J."/>
            <person name="Feng M."/>
            <person name="Jian J."/>
            <person name="Zhang X."/>
            <person name="Luo G."/>
            <person name="Jiang Y."/>
            <person name="Liu J."/>
            <person name="Wang Z."/>
            <person name="Sha Y."/>
            <person name="Zhang B."/>
            <person name="Wu H."/>
            <person name="Tang D."/>
            <person name="Shen Q."/>
            <person name="Xue P."/>
            <person name="Zou S."/>
            <person name="Wang X."/>
            <person name="Liu X."/>
            <person name="Wang F."/>
            <person name="Yang Y."/>
            <person name="An X."/>
            <person name="Dong Z."/>
            <person name="Zhang K."/>
            <person name="Zhang X."/>
            <person name="Luo M.C."/>
            <person name="Dvorak J."/>
            <person name="Tong Y."/>
            <person name="Wang J."/>
            <person name="Yang H."/>
            <person name="Li Z."/>
            <person name="Wang D."/>
            <person name="Zhang A."/>
            <person name="Wang J."/>
        </authorList>
    </citation>
    <scope>NUCLEOTIDE SEQUENCE</scope>
    <source>
        <strain evidence="3">cv. G1812</strain>
    </source>
</reference>
<keyword evidence="3" id="KW-1185">Reference proteome</keyword>
<evidence type="ECO:0000313" key="2">
    <source>
        <dbReference type="EnsemblPlants" id="TuG1812S0000062800.01.T01.s_cds46798"/>
    </source>
</evidence>
<evidence type="ECO:0000259" key="1">
    <source>
        <dbReference type="PROSITE" id="PS50878"/>
    </source>
</evidence>
<accession>A0A8R7R7J4</accession>
<reference evidence="2" key="2">
    <citation type="submission" date="2022-06" db="UniProtKB">
        <authorList>
            <consortium name="EnsemblPlants"/>
        </authorList>
    </citation>
    <scope>IDENTIFICATION</scope>
</reference>
<dbReference type="AlphaFoldDB" id="A0A8R7R7J4"/>